<name>A0A2D2AYL6_9CAUL</name>
<evidence type="ECO:0000256" key="3">
    <source>
        <dbReference type="ARBA" id="ARBA00022801"/>
    </source>
</evidence>
<dbReference type="InterPro" id="IPR015797">
    <property type="entry name" value="NUDIX_hydrolase-like_dom_sf"/>
</dbReference>
<dbReference type="AlphaFoldDB" id="A0A2D2AYL6"/>
<dbReference type="GO" id="GO:1901907">
    <property type="term" value="P:diadenosine pentaphosphate catabolic process"/>
    <property type="evidence" value="ECO:0007669"/>
    <property type="project" value="TreeGrafter"/>
</dbReference>
<dbReference type="OrthoDB" id="7066910at2"/>
<dbReference type="Gene3D" id="3.90.79.10">
    <property type="entry name" value="Nucleoside Triphosphate Pyrophosphohydrolase"/>
    <property type="match status" value="1"/>
</dbReference>
<proteinExistence type="predicted"/>
<feature type="domain" description="Nudix hydrolase" evidence="5">
    <location>
        <begin position="9"/>
        <end position="140"/>
    </location>
</feature>
<dbReference type="GO" id="GO:0034432">
    <property type="term" value="F:bis(5'-adenosyl)-pentaphosphatase activity"/>
    <property type="evidence" value="ECO:0007669"/>
    <property type="project" value="TreeGrafter"/>
</dbReference>
<keyword evidence="4" id="KW-0460">Magnesium</keyword>
<dbReference type="CDD" id="cd04666">
    <property type="entry name" value="NUDIX_DIPP2_like_Nudt4"/>
    <property type="match status" value="1"/>
</dbReference>
<keyword evidence="2" id="KW-0479">Metal-binding</keyword>
<dbReference type="PANTHER" id="PTHR12629:SF0">
    <property type="entry name" value="DIPHOSPHOINOSITOL-POLYPHOSPHATE DIPHOSPHATASE"/>
    <property type="match status" value="1"/>
</dbReference>
<evidence type="ECO:0000256" key="1">
    <source>
        <dbReference type="ARBA" id="ARBA00001946"/>
    </source>
</evidence>
<dbReference type="GO" id="GO:1901911">
    <property type="term" value="P:adenosine 5'-(hexahydrogen pentaphosphate) catabolic process"/>
    <property type="evidence" value="ECO:0007669"/>
    <property type="project" value="TreeGrafter"/>
</dbReference>
<dbReference type="Proteomes" id="UP000228945">
    <property type="component" value="Chromosome"/>
</dbReference>
<keyword evidence="7" id="KW-1185">Reference proteome</keyword>
<dbReference type="PANTHER" id="PTHR12629">
    <property type="entry name" value="DIPHOSPHOINOSITOL POLYPHOSPHATE PHOSPHOHYDROLASE"/>
    <property type="match status" value="1"/>
</dbReference>
<dbReference type="SUPFAM" id="SSF55811">
    <property type="entry name" value="Nudix"/>
    <property type="match status" value="1"/>
</dbReference>
<dbReference type="RefSeq" id="WP_099622332.1">
    <property type="nucleotide sequence ID" value="NZ_CP024201.1"/>
</dbReference>
<dbReference type="InterPro" id="IPR047198">
    <property type="entry name" value="DDP-like_NUDIX"/>
</dbReference>
<accession>A0A2D2AYL6</accession>
<dbReference type="GO" id="GO:0000298">
    <property type="term" value="F:endopolyphosphatase activity"/>
    <property type="evidence" value="ECO:0007669"/>
    <property type="project" value="TreeGrafter"/>
</dbReference>
<evidence type="ECO:0000259" key="5">
    <source>
        <dbReference type="PROSITE" id="PS51462"/>
    </source>
</evidence>
<dbReference type="PROSITE" id="PS51462">
    <property type="entry name" value="NUDIX"/>
    <property type="match status" value="1"/>
</dbReference>
<dbReference type="GO" id="GO:0005737">
    <property type="term" value="C:cytoplasm"/>
    <property type="evidence" value="ECO:0007669"/>
    <property type="project" value="TreeGrafter"/>
</dbReference>
<dbReference type="Pfam" id="PF00293">
    <property type="entry name" value="NUDIX"/>
    <property type="match status" value="1"/>
</dbReference>
<evidence type="ECO:0000313" key="7">
    <source>
        <dbReference type="Proteomes" id="UP000228945"/>
    </source>
</evidence>
<organism evidence="6 7">
    <name type="scientific">Caulobacter mirabilis</name>
    <dbReference type="NCBI Taxonomy" id="69666"/>
    <lineage>
        <taxon>Bacteria</taxon>
        <taxon>Pseudomonadati</taxon>
        <taxon>Pseudomonadota</taxon>
        <taxon>Alphaproteobacteria</taxon>
        <taxon>Caulobacterales</taxon>
        <taxon>Caulobacteraceae</taxon>
        <taxon>Caulobacter</taxon>
    </lineage>
</organism>
<dbReference type="GO" id="GO:0008486">
    <property type="term" value="F:diphosphoinositol-polyphosphate diphosphatase activity"/>
    <property type="evidence" value="ECO:0007669"/>
    <property type="project" value="TreeGrafter"/>
</dbReference>
<dbReference type="GO" id="GO:0034431">
    <property type="term" value="F:bis(5'-adenosyl)-hexaphosphatase activity"/>
    <property type="evidence" value="ECO:0007669"/>
    <property type="project" value="TreeGrafter"/>
</dbReference>
<evidence type="ECO:0000256" key="2">
    <source>
        <dbReference type="ARBA" id="ARBA00022723"/>
    </source>
</evidence>
<keyword evidence="3" id="KW-0378">Hydrolase</keyword>
<dbReference type="GO" id="GO:1901909">
    <property type="term" value="P:diadenosine hexaphosphate catabolic process"/>
    <property type="evidence" value="ECO:0007669"/>
    <property type="project" value="TreeGrafter"/>
</dbReference>
<dbReference type="InterPro" id="IPR000086">
    <property type="entry name" value="NUDIX_hydrolase_dom"/>
</dbReference>
<protein>
    <recommendedName>
        <fullName evidence="5">Nudix hydrolase domain-containing protein</fullName>
    </recommendedName>
</protein>
<dbReference type="GO" id="GO:0046872">
    <property type="term" value="F:metal ion binding"/>
    <property type="evidence" value="ECO:0007669"/>
    <property type="project" value="UniProtKB-KW"/>
</dbReference>
<evidence type="ECO:0000256" key="4">
    <source>
        <dbReference type="ARBA" id="ARBA00022842"/>
    </source>
</evidence>
<dbReference type="KEGG" id="cmb:CSW64_11990"/>
<reference evidence="6 7" key="1">
    <citation type="submission" date="2017-10" db="EMBL/GenBank/DDBJ databases">
        <title>Genome sequence of Caulobacter mirabilis FWC38.</title>
        <authorList>
            <person name="Fiebig A."/>
            <person name="Crosson S."/>
        </authorList>
    </citation>
    <scope>NUCLEOTIDE SEQUENCE [LARGE SCALE GENOMIC DNA]</scope>
    <source>
        <strain evidence="6 7">FWC 38</strain>
    </source>
</reference>
<dbReference type="GO" id="GO:0071543">
    <property type="term" value="P:diphosphoinositol polyphosphate metabolic process"/>
    <property type="evidence" value="ECO:0007669"/>
    <property type="project" value="TreeGrafter"/>
</dbReference>
<sequence>MIESGAKGERTRQVAALCYRTVPRVEILLVTSRDTGRWVTPKGWPMKDRIDSDAAAQEAFEEAGVRGEVAAEPFGSFGYDKTLKSGEARSIVASLYPLRVETELPDWPERRQRARVWFTPSEAAAAVREEDLGALMLAFAETHRSHGWRTWPIVRLFQRLAGLEYSAPDAR</sequence>
<comment type="cofactor">
    <cofactor evidence="1">
        <name>Mg(2+)</name>
        <dbReference type="ChEBI" id="CHEBI:18420"/>
    </cofactor>
</comment>
<dbReference type="EMBL" id="CP024201">
    <property type="protein sequence ID" value="ATQ43081.1"/>
    <property type="molecule type" value="Genomic_DNA"/>
</dbReference>
<evidence type="ECO:0000313" key="6">
    <source>
        <dbReference type="EMBL" id="ATQ43081.1"/>
    </source>
</evidence>
<gene>
    <name evidence="6" type="ORF">CSW64_11990</name>
</gene>